<feature type="region of interest" description="Disordered" evidence="6">
    <location>
        <begin position="183"/>
        <end position="203"/>
    </location>
</feature>
<evidence type="ECO:0000256" key="5">
    <source>
        <dbReference type="ARBA" id="ARBA00023163"/>
    </source>
</evidence>
<proteinExistence type="inferred from homology"/>
<dbReference type="EMBL" id="SMAG01000001">
    <property type="protein sequence ID" value="TCS96783.1"/>
    <property type="molecule type" value="Genomic_DNA"/>
</dbReference>
<dbReference type="PANTHER" id="PTHR43133:SF8">
    <property type="entry name" value="RNA POLYMERASE SIGMA FACTOR HI_1459-RELATED"/>
    <property type="match status" value="1"/>
</dbReference>
<dbReference type="PANTHER" id="PTHR43133">
    <property type="entry name" value="RNA POLYMERASE ECF-TYPE SIGMA FACTO"/>
    <property type="match status" value="1"/>
</dbReference>
<keyword evidence="2" id="KW-0805">Transcription regulation</keyword>
<protein>
    <submittedName>
        <fullName evidence="9">RNA polymerase sigma-70 factor (ECF subfamily)</fullName>
    </submittedName>
</protein>
<dbReference type="Gene3D" id="1.10.10.10">
    <property type="entry name" value="Winged helix-like DNA-binding domain superfamily/Winged helix DNA-binding domain"/>
    <property type="match status" value="1"/>
</dbReference>
<dbReference type="SUPFAM" id="SSF88659">
    <property type="entry name" value="Sigma3 and sigma4 domains of RNA polymerase sigma factors"/>
    <property type="match status" value="1"/>
</dbReference>
<dbReference type="Pfam" id="PF04545">
    <property type="entry name" value="Sigma70_r4"/>
    <property type="match status" value="1"/>
</dbReference>
<gene>
    <name evidence="9" type="ORF">EDD58_101424</name>
</gene>
<keyword evidence="10" id="KW-1185">Reference proteome</keyword>
<evidence type="ECO:0000313" key="9">
    <source>
        <dbReference type="EMBL" id="TCS96783.1"/>
    </source>
</evidence>
<dbReference type="RefSeq" id="WP_131923167.1">
    <property type="nucleotide sequence ID" value="NZ_SMAG01000001.1"/>
</dbReference>
<dbReference type="AlphaFoldDB" id="A0A4R3LAB2"/>
<name>A0A4R3LAB2_9BACL</name>
<sequence>MLSDEQLVEAMAEGNQAAFEAFVHRYHRLLVGSVERMLQDPNKAEDVVQEVFIRLIRQLQQGKIPHRVKPWMYRVAINLCRDYWKSASYRSEQQRLDLPERREQSPSVIEIYEHQETRKEVLSSLSKLTQREREIIILRFYQELKLQEIAEVLSLTLSTTKTHLYKALKKLKVDLVDHSKQRKEESKIESTFPRLGRNRGARR</sequence>
<keyword evidence="3" id="KW-0731">Sigma factor</keyword>
<evidence type="ECO:0000256" key="6">
    <source>
        <dbReference type="SAM" id="MobiDB-lite"/>
    </source>
</evidence>
<dbReference type="InterPro" id="IPR013325">
    <property type="entry name" value="RNA_pol_sigma_r2"/>
</dbReference>
<evidence type="ECO:0000256" key="2">
    <source>
        <dbReference type="ARBA" id="ARBA00023015"/>
    </source>
</evidence>
<dbReference type="InterPro" id="IPR039425">
    <property type="entry name" value="RNA_pol_sigma-70-like"/>
</dbReference>
<dbReference type="Gene3D" id="1.10.1740.10">
    <property type="match status" value="1"/>
</dbReference>
<feature type="domain" description="RNA polymerase sigma-70 region 4" evidence="8">
    <location>
        <begin position="125"/>
        <end position="172"/>
    </location>
</feature>
<dbReference type="InterPro" id="IPR013324">
    <property type="entry name" value="RNA_pol_sigma_r3/r4-like"/>
</dbReference>
<dbReference type="GO" id="GO:0016987">
    <property type="term" value="F:sigma factor activity"/>
    <property type="evidence" value="ECO:0007669"/>
    <property type="project" value="UniProtKB-KW"/>
</dbReference>
<dbReference type="Pfam" id="PF04542">
    <property type="entry name" value="Sigma70_r2"/>
    <property type="match status" value="1"/>
</dbReference>
<accession>A0A4R3LAB2</accession>
<keyword evidence="4" id="KW-0238">DNA-binding</keyword>
<dbReference type="SUPFAM" id="SSF88946">
    <property type="entry name" value="Sigma2 domain of RNA polymerase sigma factors"/>
    <property type="match status" value="1"/>
</dbReference>
<evidence type="ECO:0000313" key="10">
    <source>
        <dbReference type="Proteomes" id="UP000294937"/>
    </source>
</evidence>
<evidence type="ECO:0000256" key="1">
    <source>
        <dbReference type="ARBA" id="ARBA00010641"/>
    </source>
</evidence>
<comment type="similarity">
    <text evidence="1">Belongs to the sigma-70 factor family. ECF subfamily.</text>
</comment>
<keyword evidence="5" id="KW-0804">Transcription</keyword>
<evidence type="ECO:0000256" key="4">
    <source>
        <dbReference type="ARBA" id="ARBA00023125"/>
    </source>
</evidence>
<evidence type="ECO:0000259" key="7">
    <source>
        <dbReference type="Pfam" id="PF04542"/>
    </source>
</evidence>
<dbReference type="OrthoDB" id="9785675at2"/>
<dbReference type="GO" id="GO:0006352">
    <property type="term" value="P:DNA-templated transcription initiation"/>
    <property type="evidence" value="ECO:0007669"/>
    <property type="project" value="InterPro"/>
</dbReference>
<dbReference type="InterPro" id="IPR014284">
    <property type="entry name" value="RNA_pol_sigma-70_dom"/>
</dbReference>
<reference evidence="9 10" key="1">
    <citation type="submission" date="2019-03" db="EMBL/GenBank/DDBJ databases">
        <title>Genomic Encyclopedia of Type Strains, Phase IV (KMG-IV): sequencing the most valuable type-strain genomes for metagenomic binning, comparative biology and taxonomic classification.</title>
        <authorList>
            <person name="Goeker M."/>
        </authorList>
    </citation>
    <scope>NUCLEOTIDE SEQUENCE [LARGE SCALE GENOMIC DNA]</scope>
    <source>
        <strain evidence="9 10">DSM 45707</strain>
    </source>
</reference>
<dbReference type="InterPro" id="IPR007630">
    <property type="entry name" value="RNA_pol_sigma70_r4"/>
</dbReference>
<dbReference type="InterPro" id="IPR007627">
    <property type="entry name" value="RNA_pol_sigma70_r2"/>
</dbReference>
<dbReference type="NCBIfam" id="TIGR02937">
    <property type="entry name" value="sigma70-ECF"/>
    <property type="match status" value="1"/>
</dbReference>
<dbReference type="InterPro" id="IPR036388">
    <property type="entry name" value="WH-like_DNA-bd_sf"/>
</dbReference>
<comment type="caution">
    <text evidence="9">The sequence shown here is derived from an EMBL/GenBank/DDBJ whole genome shotgun (WGS) entry which is preliminary data.</text>
</comment>
<feature type="domain" description="RNA polymerase sigma-70 region 2" evidence="7">
    <location>
        <begin position="22"/>
        <end position="88"/>
    </location>
</feature>
<dbReference type="GO" id="GO:0003677">
    <property type="term" value="F:DNA binding"/>
    <property type="evidence" value="ECO:0007669"/>
    <property type="project" value="UniProtKB-KW"/>
</dbReference>
<dbReference type="CDD" id="cd06171">
    <property type="entry name" value="Sigma70_r4"/>
    <property type="match status" value="1"/>
</dbReference>
<dbReference type="Proteomes" id="UP000294937">
    <property type="component" value="Unassembled WGS sequence"/>
</dbReference>
<evidence type="ECO:0000259" key="8">
    <source>
        <dbReference type="Pfam" id="PF04545"/>
    </source>
</evidence>
<organism evidence="9 10">
    <name type="scientific">Hazenella coriacea</name>
    <dbReference type="NCBI Taxonomy" id="1179467"/>
    <lineage>
        <taxon>Bacteria</taxon>
        <taxon>Bacillati</taxon>
        <taxon>Bacillota</taxon>
        <taxon>Bacilli</taxon>
        <taxon>Bacillales</taxon>
        <taxon>Thermoactinomycetaceae</taxon>
        <taxon>Hazenella</taxon>
    </lineage>
</organism>
<evidence type="ECO:0000256" key="3">
    <source>
        <dbReference type="ARBA" id="ARBA00023082"/>
    </source>
</evidence>